<dbReference type="EMBL" id="MW435865">
    <property type="protein sequence ID" value="QST19819.1"/>
    <property type="molecule type" value="Genomic_DNA"/>
</dbReference>
<dbReference type="Pfam" id="PF00253">
    <property type="entry name" value="Ribosomal_S14"/>
    <property type="match status" value="1"/>
</dbReference>
<evidence type="ECO:0000313" key="8">
    <source>
        <dbReference type="EMBL" id="QST19819.1"/>
    </source>
</evidence>
<keyword evidence="4" id="KW-0496">Mitochondrion</keyword>
<keyword evidence="3" id="KW-0687">Ribonucleoprotein</keyword>
<evidence type="ECO:0000256" key="1">
    <source>
        <dbReference type="ARBA" id="ARBA00009083"/>
    </source>
</evidence>
<dbReference type="InterPro" id="IPR043140">
    <property type="entry name" value="Ribosomal_uS14_sf"/>
</dbReference>
<evidence type="ECO:0000313" key="7">
    <source>
        <dbReference type="EMBL" id="QST19800.1"/>
    </source>
</evidence>
<dbReference type="EMBL" id="MW435863">
    <property type="protein sequence ID" value="QST19781.1"/>
    <property type="molecule type" value="Genomic_DNA"/>
</dbReference>
<dbReference type="GO" id="GO:0006412">
    <property type="term" value="P:translation"/>
    <property type="evidence" value="ECO:0007669"/>
    <property type="project" value="InterPro"/>
</dbReference>
<dbReference type="EMBL" id="MW435862">
    <property type="protein sequence ID" value="QST19762.1"/>
    <property type="molecule type" value="Genomic_DNA"/>
</dbReference>
<name>A0A8A1RX49_9EUKA</name>
<dbReference type="GO" id="GO:0005840">
    <property type="term" value="C:ribosome"/>
    <property type="evidence" value="ECO:0007669"/>
    <property type="project" value="UniProtKB-KW"/>
</dbReference>
<keyword evidence="2 4" id="KW-0689">Ribosomal protein</keyword>
<reference evidence="4" key="1">
    <citation type="journal article" date="2021" name="Front. Microbiol.">
        <title>Large Differences in the Haptophyte Phaeocystis globosa Mitochondrial Genomes Driven by Repeat Amplifications.</title>
        <authorList>
            <person name="Song H."/>
            <person name="Chen Y."/>
            <person name="Liu F."/>
            <person name="Chen N."/>
        </authorList>
    </citation>
    <scope>NUCLEOTIDE SEQUENCE</scope>
    <source>
        <strain evidence="6">CNS00069</strain>
        <strain evidence="8">CNS00087</strain>
        <strain evidence="4">CNS00262</strain>
        <strain evidence="5">CNS00266</strain>
    </source>
</reference>
<organism evidence="4">
    <name type="scientific">Phaeocystis globosa</name>
    <dbReference type="NCBI Taxonomy" id="33658"/>
    <lineage>
        <taxon>Eukaryota</taxon>
        <taxon>Haptista</taxon>
        <taxon>Haptophyta</taxon>
        <taxon>Prymnesiophyceae</taxon>
        <taxon>Phaeocystales</taxon>
        <taxon>Phaeocystaceae</taxon>
        <taxon>Phaeocystis</taxon>
    </lineage>
</organism>
<reference evidence="7" key="2">
    <citation type="submission" date="2021-01" db="EMBL/GenBank/DDBJ databases">
        <title>Comparative mitochondrial genomics of the harmful algal bloom species Phaeocystis globosa: repeat region and gene arrangement.</title>
        <authorList>
            <person name="Song H."/>
            <person name="Chen N."/>
        </authorList>
    </citation>
    <scope>NUCLEOTIDE SEQUENCE</scope>
    <source>
        <strain evidence="7">CNS00070</strain>
    </source>
</reference>
<evidence type="ECO:0000313" key="4">
    <source>
        <dbReference type="EMBL" id="QST19743.1"/>
    </source>
</evidence>
<evidence type="ECO:0000256" key="2">
    <source>
        <dbReference type="ARBA" id="ARBA00022980"/>
    </source>
</evidence>
<proteinExistence type="inferred from homology"/>
<accession>A0A8A1RX49</accession>
<dbReference type="SUPFAM" id="SSF57716">
    <property type="entry name" value="Glucocorticoid receptor-like (DNA-binding domain)"/>
    <property type="match status" value="1"/>
</dbReference>
<dbReference type="EMBL" id="MW435864">
    <property type="protein sequence ID" value="QST19800.1"/>
    <property type="molecule type" value="Genomic_DNA"/>
</dbReference>
<dbReference type="Gene3D" id="4.10.830.10">
    <property type="entry name" value="30s Ribosomal Protein S14, Chain N"/>
    <property type="match status" value="1"/>
</dbReference>
<dbReference type="AlphaFoldDB" id="A0A8A1RX49"/>
<dbReference type="InterPro" id="IPR001209">
    <property type="entry name" value="Ribosomal_uS14"/>
</dbReference>
<evidence type="ECO:0000313" key="5">
    <source>
        <dbReference type="EMBL" id="QST19762.1"/>
    </source>
</evidence>
<dbReference type="EMBL" id="MW435861">
    <property type="protein sequence ID" value="QST19743.1"/>
    <property type="molecule type" value="Genomic_DNA"/>
</dbReference>
<evidence type="ECO:0000313" key="6">
    <source>
        <dbReference type="EMBL" id="QST19781.1"/>
    </source>
</evidence>
<comment type="similarity">
    <text evidence="1">Belongs to the universal ribosomal protein uS14 family.</text>
</comment>
<sequence length="91" mass="10980">MNKIYFKEQNLHLKNEILKISFCFLIDSGFSKKIIKEKIIIKDFKTLNINQNFCYLTKRRYSIFKNYRLSRISFRNIAALGFICGIRKSCW</sequence>
<dbReference type="GO" id="GO:1990904">
    <property type="term" value="C:ribonucleoprotein complex"/>
    <property type="evidence" value="ECO:0007669"/>
    <property type="project" value="UniProtKB-KW"/>
</dbReference>
<dbReference type="GO" id="GO:0003735">
    <property type="term" value="F:structural constituent of ribosome"/>
    <property type="evidence" value="ECO:0007669"/>
    <property type="project" value="InterPro"/>
</dbReference>
<gene>
    <name evidence="4" type="primary">rps14</name>
</gene>
<evidence type="ECO:0000256" key="3">
    <source>
        <dbReference type="ARBA" id="ARBA00023274"/>
    </source>
</evidence>
<geneLocation type="mitochondrion" evidence="4"/>
<protein>
    <submittedName>
        <fullName evidence="4">Ribosomal protein S14</fullName>
    </submittedName>
</protein>